<feature type="domain" description="PLD phosphodiesterase" evidence="2">
    <location>
        <begin position="438"/>
        <end position="465"/>
    </location>
</feature>
<accession>A0A514BWD9</accession>
<sequence>MGAIPRHGFRSGIEPEDADMRWKMKLALSGTGMLFVSALLFVLLGCSTLPTRPVEPAVAALPAGQDTRLDEVVQPALDARPGQSGFHLVSDGVEAFALRGLSGRAAERSLDVQYYIWNDDLTGRLLALELLDAADRGVRVRLLLDDMDARAKNFAIAALAAHPNISVRLFNPFASRRGLFGKAMEAVTSFSRINHRMHNKSWIVDNRFAIAGGRNIGNEYFDASDHVNFNDLDLAFVGPAVEQLSASFDRYWNSEQVWPIESLSPESVSTGALDDLRSQLKAYEAQARETPYIKAMEGHDAIAAARAMALPMHWTPRWQVLSDEPGKATHKDSPMEASAVLVGLTRAVDEAASEVVLISPYFVPGKEGARLLLEQVEAGREVRILTNSLAANDVAAVHGGYSRYRKPLLEGGIALWELKPERVADTGEDSGISLFGSSGGSLHSKAAVIDNRVAFVGSFNLDPRSVSLNCEQGLLVDEPVIAAQVTALFQRMTSPAAAWEVGLENGDLRWGDGRRSFEKEPGASLGRRFQARLARWLPVEPLL</sequence>
<dbReference type="Pfam" id="PF13091">
    <property type="entry name" value="PLDc_2"/>
    <property type="match status" value="2"/>
</dbReference>
<dbReference type="PANTHER" id="PTHR21248">
    <property type="entry name" value="CARDIOLIPIN SYNTHASE"/>
    <property type="match status" value="1"/>
</dbReference>
<dbReference type="SUPFAM" id="SSF56024">
    <property type="entry name" value="Phospholipase D/nuclease"/>
    <property type="match status" value="2"/>
</dbReference>
<dbReference type="InterPro" id="IPR025202">
    <property type="entry name" value="PLD-like_dom"/>
</dbReference>
<evidence type="ECO:0000256" key="1">
    <source>
        <dbReference type="SAM" id="Phobius"/>
    </source>
</evidence>
<dbReference type="PANTHER" id="PTHR21248:SF12">
    <property type="entry name" value="CARDIOLIPIN SYNTHASE C"/>
    <property type="match status" value="1"/>
</dbReference>
<keyword evidence="1" id="KW-0812">Transmembrane</keyword>
<protein>
    <submittedName>
        <fullName evidence="3">Phospholipase D family protein</fullName>
    </submittedName>
</protein>
<keyword evidence="1" id="KW-1133">Transmembrane helix</keyword>
<organism evidence="3 4">
    <name type="scientific">Marilutibacter alkalisoli</name>
    <dbReference type="NCBI Taxonomy" id="2591633"/>
    <lineage>
        <taxon>Bacteria</taxon>
        <taxon>Pseudomonadati</taxon>
        <taxon>Pseudomonadota</taxon>
        <taxon>Gammaproteobacteria</taxon>
        <taxon>Lysobacterales</taxon>
        <taxon>Lysobacteraceae</taxon>
        <taxon>Marilutibacter</taxon>
    </lineage>
</organism>
<dbReference type="CDD" id="cd09111">
    <property type="entry name" value="PLDc_ymdC_like_1"/>
    <property type="match status" value="1"/>
</dbReference>
<name>A0A514BWD9_9GAMM</name>
<dbReference type="OrthoDB" id="9814092at2"/>
<dbReference type="Gene3D" id="3.30.870.10">
    <property type="entry name" value="Endonuclease Chain A"/>
    <property type="match status" value="2"/>
</dbReference>
<dbReference type="EMBL" id="CP041242">
    <property type="protein sequence ID" value="QDH71319.1"/>
    <property type="molecule type" value="Genomic_DNA"/>
</dbReference>
<dbReference type="SMART" id="SM00155">
    <property type="entry name" value="PLDc"/>
    <property type="match status" value="2"/>
</dbReference>
<feature type="domain" description="PLD phosphodiesterase" evidence="2">
    <location>
        <begin position="193"/>
        <end position="220"/>
    </location>
</feature>
<dbReference type="GO" id="GO:0032049">
    <property type="term" value="P:cardiolipin biosynthetic process"/>
    <property type="evidence" value="ECO:0007669"/>
    <property type="project" value="UniProtKB-ARBA"/>
</dbReference>
<dbReference type="CDD" id="cd09113">
    <property type="entry name" value="PLDc_ymdC_like_2"/>
    <property type="match status" value="1"/>
</dbReference>
<dbReference type="GO" id="GO:0030572">
    <property type="term" value="F:phosphatidyltransferase activity"/>
    <property type="evidence" value="ECO:0007669"/>
    <property type="project" value="UniProtKB-ARBA"/>
</dbReference>
<dbReference type="InterPro" id="IPR001736">
    <property type="entry name" value="PLipase_D/transphosphatidylase"/>
</dbReference>
<evidence type="ECO:0000259" key="2">
    <source>
        <dbReference type="PROSITE" id="PS50035"/>
    </source>
</evidence>
<dbReference type="Proteomes" id="UP000317199">
    <property type="component" value="Chromosome"/>
</dbReference>
<keyword evidence="1" id="KW-0472">Membrane</keyword>
<gene>
    <name evidence="3" type="ORF">FKV23_15400</name>
</gene>
<evidence type="ECO:0000313" key="4">
    <source>
        <dbReference type="Proteomes" id="UP000317199"/>
    </source>
</evidence>
<dbReference type="KEGG" id="lyj:FKV23_15400"/>
<feature type="transmembrane region" description="Helical" evidence="1">
    <location>
        <begin position="26"/>
        <end position="45"/>
    </location>
</feature>
<keyword evidence="4" id="KW-1185">Reference proteome</keyword>
<evidence type="ECO:0000313" key="3">
    <source>
        <dbReference type="EMBL" id="QDH71319.1"/>
    </source>
</evidence>
<dbReference type="PROSITE" id="PS50035">
    <property type="entry name" value="PLD"/>
    <property type="match status" value="2"/>
</dbReference>
<proteinExistence type="predicted"/>
<dbReference type="AlphaFoldDB" id="A0A514BWD9"/>
<reference evidence="3 4" key="1">
    <citation type="submission" date="2019-06" db="EMBL/GenBank/DDBJ databases">
        <title>Lysobacter alkalisoli sp. nov. isolated from saline-alkali soil.</title>
        <authorList>
            <person name="Sun J.-Q."/>
            <person name="Xu L."/>
        </authorList>
    </citation>
    <scope>NUCLEOTIDE SEQUENCE [LARGE SCALE GENOMIC DNA]</scope>
    <source>
        <strain evidence="3 4">SJ-36</strain>
    </source>
</reference>